<sequence length="70" mass="7719">MSHNIADNCKLIWEAQSAIPIHMVLIRRRMVGEALPTPFLMAVWGVEFEAAVVRGTLHITILNALPPGSN</sequence>
<reference evidence="1" key="1">
    <citation type="submission" date="2022-01" db="EMBL/GenBank/DDBJ databases">
        <authorList>
            <person name="King R."/>
        </authorList>
    </citation>
    <scope>NUCLEOTIDE SEQUENCE</scope>
</reference>
<dbReference type="EMBL" id="CAKJTU040000003">
    <property type="protein sequence ID" value="CAH1183042.1"/>
    <property type="molecule type" value="Genomic_DNA"/>
</dbReference>
<accession>A0A9P0GR15</accession>
<evidence type="ECO:0000313" key="1">
    <source>
        <dbReference type="EMBL" id="CAH1183042.1"/>
    </source>
</evidence>
<dbReference type="Proteomes" id="UP001152799">
    <property type="component" value="Unassembled WGS sequence"/>
</dbReference>
<keyword evidence="2" id="KW-1185">Reference proteome</keyword>
<name>A0A9P0GR15_9CUCU</name>
<evidence type="ECO:0000313" key="2">
    <source>
        <dbReference type="Proteomes" id="UP001152799"/>
    </source>
</evidence>
<gene>
    <name evidence="1" type="ORF">CEUTPL_LOCUS14539</name>
</gene>
<organism evidence="1 2">
    <name type="scientific">Ceutorhynchus assimilis</name>
    <name type="common">cabbage seed weevil</name>
    <dbReference type="NCBI Taxonomy" id="467358"/>
    <lineage>
        <taxon>Eukaryota</taxon>
        <taxon>Metazoa</taxon>
        <taxon>Ecdysozoa</taxon>
        <taxon>Arthropoda</taxon>
        <taxon>Hexapoda</taxon>
        <taxon>Insecta</taxon>
        <taxon>Pterygota</taxon>
        <taxon>Neoptera</taxon>
        <taxon>Endopterygota</taxon>
        <taxon>Coleoptera</taxon>
        <taxon>Polyphaga</taxon>
        <taxon>Cucujiformia</taxon>
        <taxon>Curculionidae</taxon>
        <taxon>Ceutorhynchinae</taxon>
        <taxon>Ceutorhynchus</taxon>
    </lineage>
</organism>
<dbReference type="AlphaFoldDB" id="A0A9P0GR15"/>
<proteinExistence type="predicted"/>
<comment type="caution">
    <text evidence="1">The sequence shown here is derived from an EMBL/GenBank/DDBJ whole genome shotgun (WGS) entry which is preliminary data.</text>
</comment>
<protein>
    <submittedName>
        <fullName evidence="1">Uncharacterized protein</fullName>
    </submittedName>
</protein>